<dbReference type="InterPro" id="IPR043519">
    <property type="entry name" value="NT_sf"/>
</dbReference>
<sequence>MILVKKINIVEQKKIMVEILAYFDKVCRQNNINYSLIGGSLIGAIRHQGIIPWDDDIDVILSRDNYLKIIEILEKDDDARFKILTKNNTKDYFFPFPKLVDKRTYVVEHQNLEQISEYGIYIDIFSYNFMPNSQKERTKVVKKIKLYNSMMSRKKLNFKKEGIKQNFLRFNKNMISKVIGYDSIYKKLEKIYNKYSKNKSDYVVSNWPIYDISKEIQKSNNIAEYINVLFENIQVMIFKNYDEILKTTFGDYMQLPPEDKRKSHGLEAYWRNDNEEKEC</sequence>
<evidence type="ECO:0000259" key="1">
    <source>
        <dbReference type="Pfam" id="PF04991"/>
    </source>
</evidence>
<dbReference type="InterPro" id="IPR007074">
    <property type="entry name" value="LicD/FKTN/FKRP_NTP_transf"/>
</dbReference>
<comment type="caution">
    <text evidence="2">The sequence shown here is derived from an EMBL/GenBank/DDBJ whole genome shotgun (WGS) entry which is preliminary data.</text>
</comment>
<name>K1RL73_9ZZZZ</name>
<organism evidence="2">
    <name type="scientific">human gut metagenome</name>
    <dbReference type="NCBI Taxonomy" id="408170"/>
    <lineage>
        <taxon>unclassified sequences</taxon>
        <taxon>metagenomes</taxon>
        <taxon>organismal metagenomes</taxon>
    </lineage>
</organism>
<dbReference type="PANTHER" id="PTHR43404:SF2">
    <property type="entry name" value="LIPOPOLYSACCHARIDE CHOLINEPHOSPHOTRANSFERASE LICD"/>
    <property type="match status" value="1"/>
</dbReference>
<dbReference type="SUPFAM" id="SSF81301">
    <property type="entry name" value="Nucleotidyltransferase"/>
    <property type="match status" value="1"/>
</dbReference>
<evidence type="ECO:0000313" key="2">
    <source>
        <dbReference type="EMBL" id="EKC46138.1"/>
    </source>
</evidence>
<dbReference type="PANTHER" id="PTHR43404">
    <property type="entry name" value="LIPOPOLYSACCHARIDE CHOLINEPHOSPHOTRANSFERASE LICD"/>
    <property type="match status" value="1"/>
</dbReference>
<dbReference type="GO" id="GO:0009100">
    <property type="term" value="P:glycoprotein metabolic process"/>
    <property type="evidence" value="ECO:0007669"/>
    <property type="project" value="UniProtKB-ARBA"/>
</dbReference>
<reference evidence="2" key="1">
    <citation type="journal article" date="2013" name="Environ. Microbiol.">
        <title>Microbiota from the distal guts of lean and obese adolescents exhibit partial functional redundancy besides clear differences in community structure.</title>
        <authorList>
            <person name="Ferrer M."/>
            <person name="Ruiz A."/>
            <person name="Lanza F."/>
            <person name="Haange S.B."/>
            <person name="Oberbach A."/>
            <person name="Till H."/>
            <person name="Bargiela R."/>
            <person name="Campoy C."/>
            <person name="Segura M.T."/>
            <person name="Richter M."/>
            <person name="von Bergen M."/>
            <person name="Seifert J."/>
            <person name="Suarez A."/>
        </authorList>
    </citation>
    <scope>NUCLEOTIDE SEQUENCE</scope>
</reference>
<proteinExistence type="predicted"/>
<dbReference type="InterPro" id="IPR052942">
    <property type="entry name" value="LPS_cholinephosphotransferase"/>
</dbReference>
<feature type="domain" description="LicD/FKTN/FKRP nucleotidyltransferase" evidence="1">
    <location>
        <begin position="27"/>
        <end position="250"/>
    </location>
</feature>
<accession>K1RL73</accession>
<protein>
    <submittedName>
        <fullName evidence="2">LicD-like protein</fullName>
    </submittedName>
</protein>
<gene>
    <name evidence="2" type="ORF">OBE_16448</name>
</gene>
<dbReference type="AlphaFoldDB" id="K1RL73"/>
<dbReference type="EMBL" id="AJWZ01011204">
    <property type="protein sequence ID" value="EKC46138.1"/>
    <property type="molecule type" value="Genomic_DNA"/>
</dbReference>
<dbReference type="Pfam" id="PF04991">
    <property type="entry name" value="LicD"/>
    <property type="match status" value="1"/>
</dbReference>